<dbReference type="Proteomes" id="UP001597138">
    <property type="component" value="Unassembled WGS sequence"/>
</dbReference>
<evidence type="ECO:0000313" key="1">
    <source>
        <dbReference type="EMBL" id="MFD1605897.1"/>
    </source>
</evidence>
<keyword evidence="2" id="KW-1185">Reference proteome</keyword>
<accession>A0ABW4HKR3</accession>
<proteinExistence type="predicted"/>
<sequence>MNSIEELKKELENKTLSVKWKILSEIGPDWIGSSRTITFYLDNAPLEDNAFCKQMTDKLIEVIEIPSTSEDHVITGEGTFVLQGADLLIEYQIEAAIPYDYNFDYDSDIKTFMANL</sequence>
<dbReference type="EMBL" id="JBHUDZ010000018">
    <property type="protein sequence ID" value="MFD1605897.1"/>
    <property type="molecule type" value="Genomic_DNA"/>
</dbReference>
<gene>
    <name evidence="1" type="ORF">ACFSC2_24375</name>
</gene>
<evidence type="ECO:0008006" key="3">
    <source>
        <dbReference type="Google" id="ProtNLM"/>
    </source>
</evidence>
<name>A0ABW4HKR3_9FLAO</name>
<evidence type="ECO:0000313" key="2">
    <source>
        <dbReference type="Proteomes" id="UP001597138"/>
    </source>
</evidence>
<dbReference type="RefSeq" id="WP_379813708.1">
    <property type="nucleotide sequence ID" value="NZ_JBHUDZ010000018.1"/>
</dbReference>
<protein>
    <recommendedName>
        <fullName evidence="3">Immunity protein 53</fullName>
    </recommendedName>
</protein>
<comment type="caution">
    <text evidence="1">The sequence shown here is derived from an EMBL/GenBank/DDBJ whole genome shotgun (WGS) entry which is preliminary data.</text>
</comment>
<reference evidence="2" key="1">
    <citation type="journal article" date="2019" name="Int. J. Syst. Evol. Microbiol.">
        <title>The Global Catalogue of Microorganisms (GCM) 10K type strain sequencing project: providing services to taxonomists for standard genome sequencing and annotation.</title>
        <authorList>
            <consortium name="The Broad Institute Genomics Platform"/>
            <consortium name="The Broad Institute Genome Sequencing Center for Infectious Disease"/>
            <person name="Wu L."/>
            <person name="Ma J."/>
        </authorList>
    </citation>
    <scope>NUCLEOTIDE SEQUENCE [LARGE SCALE GENOMIC DNA]</scope>
    <source>
        <strain evidence="2">CCUG 70865</strain>
    </source>
</reference>
<organism evidence="1 2">
    <name type="scientific">Flavobacterium artemisiae</name>
    <dbReference type="NCBI Taxonomy" id="2126556"/>
    <lineage>
        <taxon>Bacteria</taxon>
        <taxon>Pseudomonadati</taxon>
        <taxon>Bacteroidota</taxon>
        <taxon>Flavobacteriia</taxon>
        <taxon>Flavobacteriales</taxon>
        <taxon>Flavobacteriaceae</taxon>
        <taxon>Flavobacterium</taxon>
    </lineage>
</organism>